<gene>
    <name evidence="2" type="ORF">GA0070558_117115</name>
    <name evidence="1" type="ORF">TK50_12995</name>
</gene>
<dbReference type="Proteomes" id="UP000032254">
    <property type="component" value="Unassembled WGS sequence"/>
</dbReference>
<reference evidence="2 4" key="2">
    <citation type="submission" date="2016-06" db="EMBL/GenBank/DDBJ databases">
        <authorList>
            <person name="Kjaerup R.B."/>
            <person name="Dalgaard T.S."/>
            <person name="Juul-Madsen H.R."/>
        </authorList>
    </citation>
    <scope>NUCLEOTIDE SEQUENCE [LARGE SCALE GENOMIC DNA]</scope>
    <source>
        <strain evidence="2 4">DSM 45626</strain>
    </source>
</reference>
<dbReference type="OrthoDB" id="3395744at2"/>
<dbReference type="Pfam" id="PF06013">
    <property type="entry name" value="WXG100"/>
    <property type="match status" value="1"/>
</dbReference>
<protein>
    <submittedName>
        <fullName evidence="2">WXG100 family type VII secretion target</fullName>
    </submittedName>
</protein>
<proteinExistence type="predicted"/>
<sequence length="98" mass="10808">MPLGNEVDEQTIRSTISAMNQTDAQCDAAQRAVDNTASFLDTQWRGEAKTVFTNSIQQWLEGLSKVKQGLLDLNVAMTSHYQTSAQVEQDNALSASWT</sequence>
<dbReference type="InterPro" id="IPR010310">
    <property type="entry name" value="T7SS_ESAT-6-like"/>
</dbReference>
<accession>A0A1C4WSA8</accession>
<dbReference type="EMBL" id="JXSX01000001">
    <property type="protein sequence ID" value="KIR66132.1"/>
    <property type="molecule type" value="Genomic_DNA"/>
</dbReference>
<dbReference type="PATRIC" id="fig|47853.6.peg.2749"/>
<dbReference type="RefSeq" id="WP_043962984.1">
    <property type="nucleotide sequence ID" value="NZ_CBDREH010000002.1"/>
</dbReference>
<evidence type="ECO:0000313" key="1">
    <source>
        <dbReference type="EMBL" id="KIR66132.1"/>
    </source>
</evidence>
<reference evidence="1 3" key="1">
    <citation type="submission" date="2015-01" db="EMBL/GenBank/DDBJ databases">
        <title>Sequencing and annotation of Micromonospora carbonacea strain JXNU-1 genome.</title>
        <authorList>
            <person name="Long Z."/>
            <person name="Huang Y."/>
            <person name="Jiang Y."/>
        </authorList>
    </citation>
    <scope>NUCLEOTIDE SEQUENCE [LARGE SCALE GENOMIC DNA]</scope>
    <source>
        <strain evidence="1 3">JXNU-1</strain>
    </source>
</reference>
<dbReference type="Gene3D" id="1.10.287.1060">
    <property type="entry name" value="ESAT-6-like"/>
    <property type="match status" value="1"/>
</dbReference>
<evidence type="ECO:0000313" key="2">
    <source>
        <dbReference type="EMBL" id="SCE98741.1"/>
    </source>
</evidence>
<dbReference type="AlphaFoldDB" id="A0A0D0V5J9"/>
<dbReference type="GeneID" id="301305041"/>
<evidence type="ECO:0000313" key="3">
    <source>
        <dbReference type="Proteomes" id="UP000032254"/>
    </source>
</evidence>
<dbReference type="SUPFAM" id="SSF140453">
    <property type="entry name" value="EsxAB dimer-like"/>
    <property type="match status" value="1"/>
</dbReference>
<accession>A0A0D0V5J9</accession>
<dbReference type="InterPro" id="IPR036689">
    <property type="entry name" value="ESAT-6-like_sf"/>
</dbReference>
<evidence type="ECO:0000313" key="4">
    <source>
        <dbReference type="Proteomes" id="UP000199375"/>
    </source>
</evidence>
<keyword evidence="3" id="KW-1185">Reference proteome</keyword>
<name>A0A0D0V5J9_9ACTN</name>
<dbReference type="EMBL" id="FMCW01000017">
    <property type="protein sequence ID" value="SCE98741.1"/>
    <property type="molecule type" value="Genomic_DNA"/>
</dbReference>
<organism evidence="1 3">
    <name type="scientific">Micromonospora haikouensis</name>
    <dbReference type="NCBI Taxonomy" id="686309"/>
    <lineage>
        <taxon>Bacteria</taxon>
        <taxon>Bacillati</taxon>
        <taxon>Actinomycetota</taxon>
        <taxon>Actinomycetes</taxon>
        <taxon>Micromonosporales</taxon>
        <taxon>Micromonosporaceae</taxon>
        <taxon>Micromonospora</taxon>
    </lineage>
</organism>
<dbReference type="Proteomes" id="UP000199375">
    <property type="component" value="Unassembled WGS sequence"/>
</dbReference>